<protein>
    <submittedName>
        <fullName evidence="1">Uncharacterized protein</fullName>
    </submittedName>
</protein>
<dbReference type="EMBL" id="DSPX01000148">
    <property type="protein sequence ID" value="HGG01838.1"/>
    <property type="molecule type" value="Genomic_DNA"/>
</dbReference>
<dbReference type="AlphaFoldDB" id="A0A7C3VN05"/>
<sequence length="77" mass="8199">MPSTGRKNFQAPRLIGGLGGCHLAGLSSILAITWPSPPDGLQKPEIELTIKVGTPHALSQPLYPLDRTAEEQKGPPF</sequence>
<comment type="caution">
    <text evidence="1">The sequence shown here is derived from an EMBL/GenBank/DDBJ whole genome shotgun (WGS) entry which is preliminary data.</text>
</comment>
<accession>A0A7C3VN05</accession>
<proteinExistence type="predicted"/>
<evidence type="ECO:0000313" key="1">
    <source>
        <dbReference type="EMBL" id="HGG01838.1"/>
    </source>
</evidence>
<organism evidence="1">
    <name type="scientific">Planktothricoides sp. SpSt-374</name>
    <dbReference type="NCBI Taxonomy" id="2282167"/>
    <lineage>
        <taxon>Bacteria</taxon>
        <taxon>Bacillati</taxon>
        <taxon>Cyanobacteriota</taxon>
        <taxon>Cyanophyceae</taxon>
        <taxon>Oscillatoriophycideae</taxon>
        <taxon>Oscillatoriales</taxon>
        <taxon>Oscillatoriaceae</taxon>
        <taxon>Planktothricoides</taxon>
    </lineage>
</organism>
<reference evidence="1" key="1">
    <citation type="journal article" date="2020" name="mSystems">
        <title>Genome- and Community-Level Interaction Insights into Carbon Utilization and Element Cycling Functions of Hydrothermarchaeota in Hydrothermal Sediment.</title>
        <authorList>
            <person name="Zhou Z."/>
            <person name="Liu Y."/>
            <person name="Xu W."/>
            <person name="Pan J."/>
            <person name="Luo Z.H."/>
            <person name="Li M."/>
        </authorList>
    </citation>
    <scope>NUCLEOTIDE SEQUENCE [LARGE SCALE GENOMIC DNA]</scope>
    <source>
        <strain evidence="1">SpSt-374</strain>
    </source>
</reference>
<gene>
    <name evidence="1" type="ORF">ENR15_14625</name>
</gene>
<name>A0A7C3VN05_9CYAN</name>